<dbReference type="EMBL" id="CP094358">
    <property type="protein sequence ID" value="UOB18816.1"/>
    <property type="molecule type" value="Genomic_DNA"/>
</dbReference>
<dbReference type="AlphaFoldDB" id="A0A9E7A2U9"/>
<keyword evidence="2" id="KW-1185">Reference proteome</keyword>
<dbReference type="Proteomes" id="UP000831290">
    <property type="component" value="Chromosome"/>
</dbReference>
<accession>A0A9E7A2U9</accession>
<protein>
    <submittedName>
        <fullName evidence="1">Uncharacterized protein</fullName>
    </submittedName>
</protein>
<name>A0A9E7A2U9_9FLAO</name>
<organism evidence="1 2">
    <name type="scientific">Abyssalbus ytuae</name>
    <dbReference type="NCBI Taxonomy" id="2926907"/>
    <lineage>
        <taxon>Bacteria</taxon>
        <taxon>Pseudomonadati</taxon>
        <taxon>Bacteroidota</taxon>
        <taxon>Flavobacteriia</taxon>
        <taxon>Flavobacteriales</taxon>
        <taxon>Flavobacteriaceae</taxon>
        <taxon>Abyssalbus</taxon>
    </lineage>
</organism>
<dbReference type="RefSeq" id="WP_255845433.1">
    <property type="nucleotide sequence ID" value="NZ_CP094358.1"/>
</dbReference>
<dbReference type="SUPFAM" id="SSF101898">
    <property type="entry name" value="NHL repeat"/>
    <property type="match status" value="1"/>
</dbReference>
<evidence type="ECO:0000313" key="2">
    <source>
        <dbReference type="Proteomes" id="UP000831290"/>
    </source>
</evidence>
<evidence type="ECO:0000313" key="1">
    <source>
        <dbReference type="EMBL" id="UOB18816.1"/>
    </source>
</evidence>
<sequence>MKLKIEALLLFILFSCQQDYGQLKHIAKLPGELNEVSGIQKVNADGLLWAINDHGNSDHIMGVNEKGKIAREINIKGADNADWEELTKDNEGNLYIGDFGNNYNRRKDLAIYKVPNPDSVKGDDVEASKITFNYPEQKDFPPKKSERFYDAEAFFYVNGYFYLFTKNHSKNFDGTTLLYKIPATPGNYEAQLISKYKTCDSPQYCKITAADINKDGTKVVLLGHDRIWLLTNFDNDNFFSGDVKTIPLNHSSQKESICFIDDNTVYIADEKNGSSGRNLYSFSLN</sequence>
<dbReference type="KEGG" id="fbm:MQE35_05855"/>
<gene>
    <name evidence="1" type="ORF">MQE35_05855</name>
</gene>
<reference evidence="1" key="1">
    <citation type="submission" date="2022-03" db="EMBL/GenBank/DDBJ databases">
        <title>Description of Abyssus ytuae gen. nov., sp. nov., a novel member of the family Flavobacteriaceae isolated from the sediment of Mariana Trench.</title>
        <authorList>
            <person name="Zhang J."/>
            <person name="Xu X."/>
        </authorList>
    </citation>
    <scope>NUCLEOTIDE SEQUENCE</scope>
    <source>
        <strain evidence="1">MT3330</strain>
    </source>
</reference>
<proteinExistence type="predicted"/>